<organism evidence="1">
    <name type="scientific">Mesocestoides corti</name>
    <name type="common">Flatworm</name>
    <dbReference type="NCBI Taxonomy" id="53468"/>
    <lineage>
        <taxon>Eukaryota</taxon>
        <taxon>Metazoa</taxon>
        <taxon>Spiralia</taxon>
        <taxon>Lophotrochozoa</taxon>
        <taxon>Platyhelminthes</taxon>
        <taxon>Cestoda</taxon>
        <taxon>Eucestoda</taxon>
        <taxon>Cyclophyllidea</taxon>
        <taxon>Mesocestoididae</taxon>
        <taxon>Mesocestoides</taxon>
    </lineage>
</organism>
<dbReference type="AlphaFoldDB" id="A0A5K3F5V7"/>
<protein>
    <submittedName>
        <fullName evidence="1">Ig-like domain-containing protein</fullName>
    </submittedName>
</protein>
<proteinExistence type="predicted"/>
<evidence type="ECO:0000313" key="1">
    <source>
        <dbReference type="WBParaSite" id="MCU_005184-RA"/>
    </source>
</evidence>
<name>A0A5K3F5V7_MESCO</name>
<sequence length="260" mass="29136">LCIPTCCKNFLLIFNVTPVSFNVISHLICCSSSLSQILSPVVAFYMFVMSPQTPNDWSIRKMENEKFQLETHLPGTYSTITTNLGNASLADGSCSTESLTCSYVTESGGKTKVTLSGTMTPGLMWATFTASANDLEPITVFFFNNKTWTNIDHNIIQPQFSLPLVISAKGKKFVTFSCVASIYTRASVKLYTGLNPKLYYSKNFQGVMLDEVKNHSQIVNFEDKSLLVFHKFTLTVRQDQPVDYYTCQIGKMSLTHQITW</sequence>
<dbReference type="WBParaSite" id="MCU_005184-RA">
    <property type="protein sequence ID" value="MCU_005184-RA"/>
    <property type="gene ID" value="MCU_005184"/>
</dbReference>
<reference evidence="1" key="1">
    <citation type="submission" date="2019-11" db="UniProtKB">
        <authorList>
            <consortium name="WormBaseParasite"/>
        </authorList>
    </citation>
    <scope>IDENTIFICATION</scope>
</reference>
<accession>A0A5K3F5V7</accession>